<feature type="domain" description="Zn(2)-C6 fungal-type" evidence="4">
    <location>
        <begin position="33"/>
        <end position="64"/>
    </location>
</feature>
<evidence type="ECO:0000313" key="5">
    <source>
        <dbReference type="EMBL" id="KNZ44872.1"/>
    </source>
</evidence>
<dbReference type="InterPro" id="IPR036864">
    <property type="entry name" value="Zn2-C6_fun-type_DNA-bd_sf"/>
</dbReference>
<dbReference type="PANTHER" id="PTHR46910">
    <property type="entry name" value="TRANSCRIPTION FACTOR PDR1"/>
    <property type="match status" value="1"/>
</dbReference>
<dbReference type="GO" id="GO:0006351">
    <property type="term" value="P:DNA-templated transcription"/>
    <property type="evidence" value="ECO:0007669"/>
    <property type="project" value="InterPro"/>
</dbReference>
<feature type="region of interest" description="Disordered" evidence="3">
    <location>
        <begin position="1"/>
        <end position="29"/>
    </location>
</feature>
<feature type="region of interest" description="Disordered" evidence="3">
    <location>
        <begin position="705"/>
        <end position="725"/>
    </location>
</feature>
<keyword evidence="1" id="KW-0479">Metal-binding</keyword>
<reference evidence="5 6" key="1">
    <citation type="submission" date="2015-08" db="EMBL/GenBank/DDBJ databases">
        <title>Next Generation Sequencing and Analysis of the Genome of Puccinia sorghi L Schw, the Causal Agent of Maize Common Rust.</title>
        <authorList>
            <person name="Rochi L."/>
            <person name="Burguener G."/>
            <person name="Darino M."/>
            <person name="Turjanski A."/>
            <person name="Kreff E."/>
            <person name="Dieguez M.J."/>
            <person name="Sacco F."/>
        </authorList>
    </citation>
    <scope>NUCLEOTIDE SEQUENCE [LARGE SCALE GENOMIC DNA]</scope>
    <source>
        <strain evidence="5 6">RO10H11247</strain>
    </source>
</reference>
<dbReference type="Gene3D" id="4.10.240.10">
    <property type="entry name" value="Zn(2)-C6 fungal-type DNA-binding domain"/>
    <property type="match status" value="1"/>
</dbReference>
<dbReference type="CDD" id="cd00067">
    <property type="entry name" value="GAL4"/>
    <property type="match status" value="1"/>
</dbReference>
<dbReference type="EMBL" id="LAVV01014315">
    <property type="protein sequence ID" value="KNZ44872.1"/>
    <property type="molecule type" value="Genomic_DNA"/>
</dbReference>
<evidence type="ECO:0000256" key="2">
    <source>
        <dbReference type="ARBA" id="ARBA00023242"/>
    </source>
</evidence>
<dbReference type="GO" id="GO:0003677">
    <property type="term" value="F:DNA binding"/>
    <property type="evidence" value="ECO:0007669"/>
    <property type="project" value="InterPro"/>
</dbReference>
<keyword evidence="6" id="KW-1185">Reference proteome</keyword>
<sequence length="817" mass="90805">MSNSSPANTTSPSIENDDPIQSSKPSRHRVTRACDACRKNKVKCPLNESGPCQNCIRASRPCTFENLGVRREKPPSKYDIQQLNSRIQTLEHLLAVLAPNLDLKSLPRTPEQARGLVNQSRSQSNRNNSLQPHTTSMPPPPPPQPQPQPSDLSDPDDVLSAIRLLNDLQINSSQAESPDPGPSTLTHSVPSSPPDAPQDQELKPSYTRALTQMWVEKFVPLHHLPTFQLPPQQLATTLVTLFFQKVHPFENILHRTEFMRLYQTDLIHTDRSFQALCFALYAAGSTFSSDPSVMLPAPDGTPNRQTAGATFLHASLSLATPAHLPTCTLFDLQTLAVLSHLTSIICSPLTVWSWLGLHLRRVQNASAHRNTAPQWKTSLMNDQLRKRAVWYLAAKEIIFSLILGRTSGVKSDTMDLELPLPLTDDALSRYCSDHLHPTPFNLSPESKSHASSTTRDGAPIHSSMIFHQRFGIALQKLFAVRMSPSSRVGERDKDAIVALAREIDSFFTKDSLCISWDPTIVDTVHLVSAAKLTCLHLFCRILLHRLLIFEEPAELQLCFQYANQMIDVLDHLRTRGVFEHTAAWAPYAVRPFAENFPRPTALFIHTSCSQTVPASSLLLFVACNECHEISAANRANAWVGIHRCISILSTLGQISSLAAQLQKRLEQIIQTCVTNELFPMSSEGLAHGHQKRDATEVLETFNVANEASRQRGKRPSSQDQGPYSSDFSGGVPSLFPIWGSPNSVETAPSGLPYLRNPWARFDASLFQHSEKPTKSPTDDNINPSVWMPPYISSDAPLEGHSFDFSYDHFDLGHSFIV</sequence>
<feature type="compositionally biased region" description="Low complexity" evidence="3">
    <location>
        <begin position="1"/>
        <end position="13"/>
    </location>
</feature>
<dbReference type="PROSITE" id="PS00463">
    <property type="entry name" value="ZN2_CY6_FUNGAL_1"/>
    <property type="match status" value="1"/>
</dbReference>
<dbReference type="InterPro" id="IPR001138">
    <property type="entry name" value="Zn2Cys6_DnaBD"/>
</dbReference>
<feature type="compositionally biased region" description="Low complexity" evidence="3">
    <location>
        <begin position="118"/>
        <end position="129"/>
    </location>
</feature>
<organism evidence="5 6">
    <name type="scientific">Puccinia sorghi</name>
    <dbReference type="NCBI Taxonomy" id="27349"/>
    <lineage>
        <taxon>Eukaryota</taxon>
        <taxon>Fungi</taxon>
        <taxon>Dikarya</taxon>
        <taxon>Basidiomycota</taxon>
        <taxon>Pucciniomycotina</taxon>
        <taxon>Pucciniomycetes</taxon>
        <taxon>Pucciniales</taxon>
        <taxon>Pucciniaceae</taxon>
        <taxon>Puccinia</taxon>
    </lineage>
</organism>
<dbReference type="PROSITE" id="PS50048">
    <property type="entry name" value="ZN2_CY6_FUNGAL_2"/>
    <property type="match status" value="1"/>
</dbReference>
<dbReference type="OrthoDB" id="2503714at2759"/>
<feature type="compositionally biased region" description="Polar residues" evidence="3">
    <location>
        <begin position="715"/>
        <end position="725"/>
    </location>
</feature>
<evidence type="ECO:0000256" key="1">
    <source>
        <dbReference type="ARBA" id="ARBA00022723"/>
    </source>
</evidence>
<dbReference type="SUPFAM" id="SSF57701">
    <property type="entry name" value="Zn2/Cys6 DNA-binding domain"/>
    <property type="match status" value="1"/>
</dbReference>
<name>A0A0L6U9C9_9BASI</name>
<dbReference type="InterPro" id="IPR050987">
    <property type="entry name" value="AtrR-like"/>
</dbReference>
<comment type="caution">
    <text evidence="5">The sequence shown here is derived from an EMBL/GenBank/DDBJ whole genome shotgun (WGS) entry which is preliminary data.</text>
</comment>
<keyword evidence="2" id="KW-0539">Nucleus</keyword>
<dbReference type="GO" id="GO:0008270">
    <property type="term" value="F:zinc ion binding"/>
    <property type="evidence" value="ECO:0007669"/>
    <property type="project" value="InterPro"/>
</dbReference>
<dbReference type="SMART" id="SM00066">
    <property type="entry name" value="GAL4"/>
    <property type="match status" value="1"/>
</dbReference>
<evidence type="ECO:0000259" key="4">
    <source>
        <dbReference type="PROSITE" id="PS50048"/>
    </source>
</evidence>
<dbReference type="VEuPathDB" id="FungiDB:VP01_873g5"/>
<evidence type="ECO:0000313" key="6">
    <source>
        <dbReference type="Proteomes" id="UP000037035"/>
    </source>
</evidence>
<proteinExistence type="predicted"/>
<accession>A0A0L6U9C9</accession>
<dbReference type="CDD" id="cd12148">
    <property type="entry name" value="fungal_TF_MHR"/>
    <property type="match status" value="1"/>
</dbReference>
<dbReference type="Pfam" id="PF00172">
    <property type="entry name" value="Zn_clus"/>
    <property type="match status" value="1"/>
</dbReference>
<dbReference type="AlphaFoldDB" id="A0A0L6U9C9"/>
<evidence type="ECO:0000256" key="3">
    <source>
        <dbReference type="SAM" id="MobiDB-lite"/>
    </source>
</evidence>
<feature type="compositionally biased region" description="Pro residues" evidence="3">
    <location>
        <begin position="137"/>
        <end position="148"/>
    </location>
</feature>
<feature type="region of interest" description="Disordered" evidence="3">
    <location>
        <begin position="112"/>
        <end position="156"/>
    </location>
</feature>
<gene>
    <name evidence="5" type="ORF">VP01_873g5</name>
</gene>
<feature type="region of interest" description="Disordered" evidence="3">
    <location>
        <begin position="172"/>
        <end position="201"/>
    </location>
</feature>
<dbReference type="STRING" id="27349.A0A0L6U9C9"/>
<dbReference type="GO" id="GO:0000981">
    <property type="term" value="F:DNA-binding transcription factor activity, RNA polymerase II-specific"/>
    <property type="evidence" value="ECO:0007669"/>
    <property type="project" value="InterPro"/>
</dbReference>
<dbReference type="Pfam" id="PF04082">
    <property type="entry name" value="Fungal_trans"/>
    <property type="match status" value="1"/>
</dbReference>
<protein>
    <recommendedName>
        <fullName evidence="4">Zn(2)-C6 fungal-type domain-containing protein</fullName>
    </recommendedName>
</protein>
<dbReference type="InterPro" id="IPR007219">
    <property type="entry name" value="XnlR_reg_dom"/>
</dbReference>
<dbReference type="Proteomes" id="UP000037035">
    <property type="component" value="Unassembled WGS sequence"/>
</dbReference>
<dbReference type="PANTHER" id="PTHR46910:SF1">
    <property type="entry name" value="MISCELLANEOUS ZN(II)2CYS6 TRANSCRIPTION FACTOR (EUROFUNG)-RELATED"/>
    <property type="match status" value="1"/>
</dbReference>